<reference evidence="2" key="2">
    <citation type="submission" date="2017-10" db="EMBL/GenBank/DDBJ databases">
        <title>Ladona fulva Genome sequencing and assembly.</title>
        <authorList>
            <person name="Murali S."/>
            <person name="Richards S."/>
            <person name="Bandaranaike D."/>
            <person name="Bellair M."/>
            <person name="Blankenburg K."/>
            <person name="Chao H."/>
            <person name="Dinh H."/>
            <person name="Doddapaneni H."/>
            <person name="Dugan-Rocha S."/>
            <person name="Elkadiri S."/>
            <person name="Gnanaolivu R."/>
            <person name="Hernandez B."/>
            <person name="Skinner E."/>
            <person name="Javaid M."/>
            <person name="Lee S."/>
            <person name="Li M."/>
            <person name="Ming W."/>
            <person name="Munidasa M."/>
            <person name="Muniz J."/>
            <person name="Nguyen L."/>
            <person name="Hughes D."/>
            <person name="Osuji N."/>
            <person name="Pu L.-L."/>
            <person name="Puazo M."/>
            <person name="Qu C."/>
            <person name="Quiroz J."/>
            <person name="Raj R."/>
            <person name="Weissenberger G."/>
            <person name="Xin Y."/>
            <person name="Zou X."/>
            <person name="Han Y."/>
            <person name="Worley K."/>
            <person name="Muzny D."/>
            <person name="Gibbs R."/>
        </authorList>
    </citation>
    <scope>NUCLEOTIDE SEQUENCE</scope>
    <source>
        <strain evidence="2">Sampled in the wild</strain>
    </source>
</reference>
<organism evidence="2 3">
    <name type="scientific">Ladona fulva</name>
    <name type="common">Scarce chaser dragonfly</name>
    <name type="synonym">Libellula fulva</name>
    <dbReference type="NCBI Taxonomy" id="123851"/>
    <lineage>
        <taxon>Eukaryota</taxon>
        <taxon>Metazoa</taxon>
        <taxon>Ecdysozoa</taxon>
        <taxon>Arthropoda</taxon>
        <taxon>Hexapoda</taxon>
        <taxon>Insecta</taxon>
        <taxon>Pterygota</taxon>
        <taxon>Palaeoptera</taxon>
        <taxon>Odonata</taxon>
        <taxon>Epiprocta</taxon>
        <taxon>Anisoptera</taxon>
        <taxon>Libelluloidea</taxon>
        <taxon>Libellulidae</taxon>
        <taxon>Ladona</taxon>
    </lineage>
</organism>
<dbReference type="EMBL" id="KZ308357">
    <property type="protein sequence ID" value="KAG8228061.1"/>
    <property type="molecule type" value="Genomic_DNA"/>
</dbReference>
<evidence type="ECO:0000313" key="3">
    <source>
        <dbReference type="Proteomes" id="UP000792457"/>
    </source>
</evidence>
<evidence type="ECO:0000256" key="1">
    <source>
        <dbReference type="SAM" id="MobiDB-lite"/>
    </source>
</evidence>
<dbReference type="AlphaFoldDB" id="A0A8K0K499"/>
<accession>A0A8K0K499</accession>
<name>A0A8K0K499_LADFU</name>
<reference evidence="2" key="1">
    <citation type="submission" date="2013-04" db="EMBL/GenBank/DDBJ databases">
        <authorList>
            <person name="Qu J."/>
            <person name="Murali S.C."/>
            <person name="Bandaranaike D."/>
            <person name="Bellair M."/>
            <person name="Blankenburg K."/>
            <person name="Chao H."/>
            <person name="Dinh H."/>
            <person name="Doddapaneni H."/>
            <person name="Downs B."/>
            <person name="Dugan-Rocha S."/>
            <person name="Elkadiri S."/>
            <person name="Gnanaolivu R.D."/>
            <person name="Hernandez B."/>
            <person name="Javaid M."/>
            <person name="Jayaseelan J.C."/>
            <person name="Lee S."/>
            <person name="Li M."/>
            <person name="Ming W."/>
            <person name="Munidasa M."/>
            <person name="Muniz J."/>
            <person name="Nguyen L."/>
            <person name="Ongeri F."/>
            <person name="Osuji N."/>
            <person name="Pu L.-L."/>
            <person name="Puazo M."/>
            <person name="Qu C."/>
            <person name="Quiroz J."/>
            <person name="Raj R."/>
            <person name="Weissenberger G."/>
            <person name="Xin Y."/>
            <person name="Zou X."/>
            <person name="Han Y."/>
            <person name="Richards S."/>
            <person name="Worley K."/>
            <person name="Muzny D."/>
            <person name="Gibbs R."/>
        </authorList>
    </citation>
    <scope>NUCLEOTIDE SEQUENCE</scope>
    <source>
        <strain evidence="2">Sampled in the wild</strain>
    </source>
</reference>
<keyword evidence="3" id="KW-1185">Reference proteome</keyword>
<feature type="region of interest" description="Disordered" evidence="1">
    <location>
        <begin position="1"/>
        <end position="40"/>
    </location>
</feature>
<dbReference type="Proteomes" id="UP000792457">
    <property type="component" value="Unassembled WGS sequence"/>
</dbReference>
<sequence>MAPSPPRPARRLIAYQPNDSSGEDMPNWGGNAQANRSFSPGRQCVPVVTPVRSYSASNLQQCELHPIPQSEHRGVSPEELYNSDRLDQLAQVSDPGSFAEFRPDFMSSRVLDDSNEADLPKRCRKHELLARLRHHH</sequence>
<feature type="compositionally biased region" description="Polar residues" evidence="1">
    <location>
        <begin position="30"/>
        <end position="40"/>
    </location>
</feature>
<gene>
    <name evidence="2" type="ORF">J437_LFUL007231</name>
</gene>
<evidence type="ECO:0000313" key="2">
    <source>
        <dbReference type="EMBL" id="KAG8228061.1"/>
    </source>
</evidence>
<proteinExistence type="predicted"/>
<protein>
    <submittedName>
        <fullName evidence="2">Uncharacterized protein</fullName>
    </submittedName>
</protein>
<comment type="caution">
    <text evidence="2">The sequence shown here is derived from an EMBL/GenBank/DDBJ whole genome shotgun (WGS) entry which is preliminary data.</text>
</comment>